<feature type="region of interest" description="Disordered" evidence="1">
    <location>
        <begin position="107"/>
        <end position="134"/>
    </location>
</feature>
<feature type="region of interest" description="Disordered" evidence="1">
    <location>
        <begin position="173"/>
        <end position="193"/>
    </location>
</feature>
<evidence type="ECO:0000313" key="4">
    <source>
        <dbReference type="Proteomes" id="UP000315112"/>
    </source>
</evidence>
<organism evidence="3 4">
    <name type="scientific">Pseudoduganella flava</name>
    <dbReference type="NCBI Taxonomy" id="871742"/>
    <lineage>
        <taxon>Bacteria</taxon>
        <taxon>Pseudomonadati</taxon>
        <taxon>Pseudomonadota</taxon>
        <taxon>Betaproteobacteria</taxon>
        <taxon>Burkholderiales</taxon>
        <taxon>Oxalobacteraceae</taxon>
        <taxon>Telluria group</taxon>
        <taxon>Pseudoduganella</taxon>
    </lineage>
</organism>
<feature type="region of interest" description="Disordered" evidence="1">
    <location>
        <begin position="1430"/>
        <end position="1451"/>
    </location>
</feature>
<dbReference type="InterPro" id="IPR011041">
    <property type="entry name" value="Quinoprot_gluc/sorb_DH_b-prop"/>
</dbReference>
<evidence type="ECO:0000313" key="2">
    <source>
        <dbReference type="EMBL" id="QGZ42351.1"/>
    </source>
</evidence>
<reference evidence="3 4" key="1">
    <citation type="journal article" date="2015" name="Stand. Genomic Sci.">
        <title>Genomic Encyclopedia of Bacterial and Archaeal Type Strains, Phase III: the genomes of soil and plant-associated and newly described type strains.</title>
        <authorList>
            <person name="Whitman W.B."/>
            <person name="Woyke T."/>
            <person name="Klenk H.P."/>
            <person name="Zhou Y."/>
            <person name="Lilburn T.G."/>
            <person name="Beck B.J."/>
            <person name="De Vos P."/>
            <person name="Vandamme P."/>
            <person name="Eisen J.A."/>
            <person name="Garrity G."/>
            <person name="Hugenholtz P."/>
            <person name="Kyrpides N.C."/>
        </authorList>
    </citation>
    <scope>NUCLEOTIDE SEQUENCE [LARGE SCALE GENOMIC DNA]</scope>
    <source>
        <strain evidence="3 4">CGMCC 1.10685</strain>
    </source>
</reference>
<protein>
    <submittedName>
        <fullName evidence="3">Uncharacterized protein</fullName>
    </submittedName>
</protein>
<keyword evidence="5" id="KW-1185">Reference proteome</keyword>
<feature type="region of interest" description="Disordered" evidence="1">
    <location>
        <begin position="1521"/>
        <end position="1541"/>
    </location>
</feature>
<evidence type="ECO:0000256" key="1">
    <source>
        <dbReference type="SAM" id="MobiDB-lite"/>
    </source>
</evidence>
<feature type="compositionally biased region" description="Low complexity" evidence="1">
    <location>
        <begin position="24"/>
        <end position="43"/>
    </location>
</feature>
<accession>A0A562PKD2</accession>
<gene>
    <name evidence="2" type="ORF">GO485_27185</name>
    <name evidence="3" type="ORF">IP92_04087</name>
</gene>
<dbReference type="OrthoDB" id="9813151at2"/>
<evidence type="ECO:0000313" key="5">
    <source>
        <dbReference type="Proteomes" id="UP000437862"/>
    </source>
</evidence>
<dbReference type="Proteomes" id="UP000437862">
    <property type="component" value="Chromosome"/>
</dbReference>
<feature type="region of interest" description="Disordered" evidence="1">
    <location>
        <begin position="420"/>
        <end position="442"/>
    </location>
</feature>
<feature type="compositionally biased region" description="Low complexity" evidence="1">
    <location>
        <begin position="183"/>
        <end position="193"/>
    </location>
</feature>
<reference evidence="2 5" key="3">
    <citation type="submission" date="2019-12" db="EMBL/GenBank/DDBJ databases">
        <title>Draft Genome Sequences of Six Type Strains of the Genus Massilia.</title>
        <authorList>
            <person name="Miess H."/>
            <person name="Frediansyah A."/>
            <person name="Goeker M."/>
            <person name="Gross H."/>
        </authorList>
    </citation>
    <scope>NUCLEOTIDE SEQUENCE [LARGE SCALE GENOMIC DNA]</scope>
    <source>
        <strain evidence="2 5">DSM 26639</strain>
    </source>
</reference>
<feature type="region of interest" description="Disordered" evidence="1">
    <location>
        <begin position="1"/>
        <end position="83"/>
    </location>
</feature>
<reference evidence="3" key="2">
    <citation type="submission" date="2019-07" db="EMBL/GenBank/DDBJ databases">
        <authorList>
            <person name="Whitman W."/>
            <person name="Huntemann M."/>
            <person name="Clum A."/>
            <person name="Pillay M."/>
            <person name="Palaniappan K."/>
            <person name="Varghese N."/>
            <person name="Mikhailova N."/>
            <person name="Stamatis D."/>
            <person name="Reddy T."/>
            <person name="Daum C."/>
            <person name="Shapiro N."/>
            <person name="Ivanova N."/>
            <person name="Kyrpides N."/>
            <person name="Woyke T."/>
        </authorList>
    </citation>
    <scope>NUCLEOTIDE SEQUENCE</scope>
    <source>
        <strain evidence="3">CGMCC 1.10685</strain>
    </source>
</reference>
<dbReference type="Proteomes" id="UP000315112">
    <property type="component" value="Unassembled WGS sequence"/>
</dbReference>
<name>A0A562PKD2_9BURK</name>
<dbReference type="EMBL" id="CP046904">
    <property type="protein sequence ID" value="QGZ42351.1"/>
    <property type="molecule type" value="Genomic_DNA"/>
</dbReference>
<evidence type="ECO:0000313" key="3">
    <source>
        <dbReference type="EMBL" id="TWI44912.1"/>
    </source>
</evidence>
<dbReference type="RefSeq" id="WP_145878473.1">
    <property type="nucleotide sequence ID" value="NZ_CP046904.1"/>
</dbReference>
<dbReference type="EMBL" id="VLKW01000008">
    <property type="protein sequence ID" value="TWI44912.1"/>
    <property type="molecule type" value="Genomic_DNA"/>
</dbReference>
<proteinExistence type="predicted"/>
<dbReference type="SUPFAM" id="SSF50952">
    <property type="entry name" value="Soluble quinoprotein glucose dehydrogenase"/>
    <property type="match status" value="1"/>
</dbReference>
<sequence>MLRNTSGPGQGHATVPDLNTPAANPSNQTSQPSTSGPPTQPQSNRPPSEVHRRNHRSSLEHAVRGTVPGRSGAPGGEEYEMQELPRRPYPALPAAESTTSFHTAFSEPADTTSLDTIDPAHRHGPSPSASTASFHTARLASASTASVDTIASASVHVPSASASTASFLTAVDDGTRTPVAGGSRRPSLPTRSLRSSFEHAVRTMLPASAAASSAAIEEHEMTEFGPVAQHRHPDNRVRTSDGGGFALTNGRILSWSKGKGTWNLLAPENVVAIRLGADGRGYACTAENELLRLDGAEVERIGGLTAGPIFNVSPSGRITSVAPAEDGPATIRLTRPPEGGGAPVHTTLPLPPGNPDVRALAYSNNGDLHLLTSDGRLWQTHPAQQPDTDTPPWREVPGPAGLTATSLFTLEKSKEVGVCGPDGTQRHQLEKNGTWTPLPDNAPTGLQRTYGQLRYSQQKFTNATLGSPFTPGSARSDKIGLSWWQSKLAVLGTEITQQLVPRDGAALADNVTADRMGRYLNYFMAHYLPGPSLPAPTQQSPDKQLREEFTALLALPPTTPPRTPVDPRVAEAMHTNAEMVLDRLERALGITDADGNENPNWTNSKAVRAARHERANTDDNMLYALLQRRNSFMPADGSRGADPGAARTTQRLQRLVDAGVHLQRPLPAHAPRTAHGYRAVPALMRDSASDALRSIGKPETQGLDILVGKLVHDQLHFEKAVQRDATTEAHVAADLARLTGEDGNLITRRFKQEIWDSRAEAVFDSMRSILAGFGQSHHVLNRAARFQGMLGEDHEKDYVRQVEELEPGNSIELKYTVQAGVDGDGWSHNYTPADRFKEGAHPDVKTPAELKGRFNIPMNIVPNILPVPAASVAHIRSMTITKRTDGIDISFSKAYESEVKLLCAKIKWGAGEYGANKRMTADGKESRSVLGLGFLGLEVVPAALVFGKGSDQSIKLSLNNDENGTVGSVVERLLSGQITPEQLLDAAAAVSYTRKQSTKWTNTLDIQGLFAAVGIFTPKLKLDERLKIVAAIVEQWTANLTFSKDESRTQDASGITTSRTLWSALAGLNRKIINVTEIQGSWLKALPAFSTLIGKTKGIIIGDGYEMEHKVPTWIDLQVMELIPQGGLYDAPTAHEAADGTFTKLSYNVSTSKEFNFEALAHWDDLVRHSPETADNLRSAAEKARAQGLTVSVEMELVPAALAALNGVRPDPDGHIDPAMAQDLSALVEHRDSWRPARLVVSAGEQYNTALVVGASAGRYKSHASNTHQVNLALIDITYDDSDGAEARPLGSTVRGPLTNGGGEPQFDQLDTLAHPDTMQVVYGILDEPRNGPRRRLAALPPNGADAAGLRELRDQLLREPIPAPHLALADGELTLQSQVVGNHWQRVALDETERRQLLSQPGIDTAGLLQLMHAGASGRLEIDPGDLAALGGGERAQNRRGAPPLSEGVPSERPLAITALMDDAARFNSMVARGVLSPAQQLVVSTFFQGDGGTDRALVVAQDPDMMTALGHAIGRSVNEAQAETAPHDTPEVEAPADTQHHSVMVSSGAIASASGGGA</sequence>